<sequence>MLWNFLEDVESLDSPHLRSTMGALILGAFISIFLSGIVTMQVYLYYRLYSKDALYLKLMVTAIWLLDILHTVMVSAANWTYLIAYYGDVTESDNIIWSVAVTIAITAIITFIVHCFFTNRIHASTSGTVPSDDCNSNDDRDVRPFTKPTPSLSCSPAIVCRIRTGNFPSFVARFKWMFTMGLVASAVLDISIAFFLSFYLRKGKSGYSTMDQIIDALILYTVETDGFEPSLTTIVSLICWVAMSHNLVYLALHFTISKLYANSFLATLNSRKTLKVRSQASSDKDRGHALPILFPSRRQHTRRDTDVLGTRTMEISVQRTIHREIDGRVEVLDDAPSHIEDDQSSDKRSMRDL</sequence>
<evidence type="ECO:0000313" key="2">
    <source>
        <dbReference type="Proteomes" id="UP001148662"/>
    </source>
</evidence>
<reference evidence="1" key="1">
    <citation type="submission" date="2022-07" db="EMBL/GenBank/DDBJ databases">
        <title>Genome Sequence of Phlebia brevispora.</title>
        <authorList>
            <person name="Buettner E."/>
        </authorList>
    </citation>
    <scope>NUCLEOTIDE SEQUENCE</scope>
    <source>
        <strain evidence="1">MPL23</strain>
    </source>
</reference>
<name>A0ACC1SB10_9APHY</name>
<dbReference type="Proteomes" id="UP001148662">
    <property type="component" value="Unassembled WGS sequence"/>
</dbReference>
<accession>A0ACC1SB10</accession>
<keyword evidence="2" id="KW-1185">Reference proteome</keyword>
<organism evidence="1 2">
    <name type="scientific">Phlebia brevispora</name>
    <dbReference type="NCBI Taxonomy" id="194682"/>
    <lineage>
        <taxon>Eukaryota</taxon>
        <taxon>Fungi</taxon>
        <taxon>Dikarya</taxon>
        <taxon>Basidiomycota</taxon>
        <taxon>Agaricomycotina</taxon>
        <taxon>Agaricomycetes</taxon>
        <taxon>Polyporales</taxon>
        <taxon>Meruliaceae</taxon>
        <taxon>Phlebia</taxon>
    </lineage>
</organism>
<proteinExistence type="predicted"/>
<dbReference type="EMBL" id="JANHOG010001512">
    <property type="protein sequence ID" value="KAJ3535862.1"/>
    <property type="molecule type" value="Genomic_DNA"/>
</dbReference>
<evidence type="ECO:0000313" key="1">
    <source>
        <dbReference type="EMBL" id="KAJ3535862.1"/>
    </source>
</evidence>
<gene>
    <name evidence="1" type="ORF">NM688_g6920</name>
</gene>
<comment type="caution">
    <text evidence="1">The sequence shown here is derived from an EMBL/GenBank/DDBJ whole genome shotgun (WGS) entry which is preliminary data.</text>
</comment>
<protein>
    <submittedName>
        <fullName evidence="1">Uncharacterized protein</fullName>
    </submittedName>
</protein>